<feature type="transmembrane region" description="Helical" evidence="6">
    <location>
        <begin position="289"/>
        <end position="310"/>
    </location>
</feature>
<keyword evidence="9" id="KW-1185">Reference proteome</keyword>
<evidence type="ECO:0000256" key="3">
    <source>
        <dbReference type="ARBA" id="ARBA00022989"/>
    </source>
</evidence>
<accession>A0AAE0LFX7</accession>
<dbReference type="EMBL" id="LGRX02002643">
    <property type="protein sequence ID" value="KAK3283818.1"/>
    <property type="molecule type" value="Genomic_DNA"/>
</dbReference>
<keyword evidence="2 6" id="KW-0812">Transmembrane</keyword>
<evidence type="ECO:0000259" key="7">
    <source>
        <dbReference type="Pfam" id="PF00003"/>
    </source>
</evidence>
<comment type="caution">
    <text evidence="8">The sequence shown here is derived from an EMBL/GenBank/DDBJ whole genome shotgun (WGS) entry which is preliminary data.</text>
</comment>
<evidence type="ECO:0000313" key="8">
    <source>
        <dbReference type="EMBL" id="KAK3283818.1"/>
    </source>
</evidence>
<keyword evidence="4 6" id="KW-0472">Membrane</keyword>
<reference evidence="8 9" key="1">
    <citation type="journal article" date="2015" name="Genome Biol. Evol.">
        <title>Comparative Genomics of a Bacterivorous Green Alga Reveals Evolutionary Causalities and Consequences of Phago-Mixotrophic Mode of Nutrition.</title>
        <authorList>
            <person name="Burns J.A."/>
            <person name="Paasch A."/>
            <person name="Narechania A."/>
            <person name="Kim E."/>
        </authorList>
    </citation>
    <scope>NUCLEOTIDE SEQUENCE [LARGE SCALE GENOMIC DNA]</scope>
    <source>
        <strain evidence="8 9">PLY_AMNH</strain>
    </source>
</reference>
<evidence type="ECO:0000256" key="5">
    <source>
        <dbReference type="SAM" id="Coils"/>
    </source>
</evidence>
<evidence type="ECO:0000256" key="6">
    <source>
        <dbReference type="SAM" id="Phobius"/>
    </source>
</evidence>
<dbReference type="Pfam" id="PF00003">
    <property type="entry name" value="7tm_3"/>
    <property type="match status" value="1"/>
</dbReference>
<dbReference type="Proteomes" id="UP001190700">
    <property type="component" value="Unassembled WGS sequence"/>
</dbReference>
<feature type="transmembrane region" description="Helical" evidence="6">
    <location>
        <begin position="259"/>
        <end position="277"/>
    </location>
</feature>
<protein>
    <recommendedName>
        <fullName evidence="7">G-protein coupled receptors family 3 profile domain-containing protein</fullName>
    </recommendedName>
</protein>
<evidence type="ECO:0000256" key="2">
    <source>
        <dbReference type="ARBA" id="ARBA00022692"/>
    </source>
</evidence>
<dbReference type="AlphaFoldDB" id="A0AAE0LFX7"/>
<dbReference type="GO" id="GO:0016020">
    <property type="term" value="C:membrane"/>
    <property type="evidence" value="ECO:0007669"/>
    <property type="project" value="UniProtKB-SubCell"/>
</dbReference>
<name>A0AAE0LFX7_9CHLO</name>
<comment type="subcellular location">
    <subcellularLocation>
        <location evidence="1">Membrane</location>
        <topology evidence="1">Multi-pass membrane protein</topology>
    </subcellularLocation>
</comment>
<organism evidence="8 9">
    <name type="scientific">Cymbomonas tetramitiformis</name>
    <dbReference type="NCBI Taxonomy" id="36881"/>
    <lineage>
        <taxon>Eukaryota</taxon>
        <taxon>Viridiplantae</taxon>
        <taxon>Chlorophyta</taxon>
        <taxon>Pyramimonadophyceae</taxon>
        <taxon>Pyramimonadales</taxon>
        <taxon>Pyramimonadaceae</taxon>
        <taxon>Cymbomonas</taxon>
    </lineage>
</organism>
<feature type="transmembrane region" description="Helical" evidence="6">
    <location>
        <begin position="316"/>
        <end position="340"/>
    </location>
</feature>
<keyword evidence="5" id="KW-0175">Coiled coil</keyword>
<dbReference type="GO" id="GO:0004930">
    <property type="term" value="F:G protein-coupled receptor activity"/>
    <property type="evidence" value="ECO:0007669"/>
    <property type="project" value="InterPro"/>
</dbReference>
<sequence length="589" mass="65882">MHPAWAQCMPLFSLHIPKLKQLLFPSPEPTAQVLYGNGPSCSCIYPWRGAHCDEGLDEFAVPLPVLVGVLAIVGIILSFLLNMAITIFSKDMGAADPGAFHAAVLLGCALLGAAVLLTTLQATDAICRARTMILQVAEAVLVMALAMRARALVDTNRLHKAGPRSREQTDDEIQGAVQLLNERTRYGWKPHSNPGSIRDQLVPTPLIVFCEAWLLLLWVSMGLPRAEEQSSSADEYTVYRVCSSQASDSMLCMDVGMKLVVMCGMLFLIIWTTSPLSEPIRQELNRVSHAIVLVIAVAITNAASVVVDQLRPEQDIAVRVIVLCSAAAGIPGVLFCSLIYMANDRMVERMAHEWVVDRMANGRMVDRMAIEWMVERMTNNTMVKRMAYEWVVERMANGRMVERMANGWMVERMANGWMVERMALLQRDVGEDDMLVGLWTYDGSEHYEDGCSIQGVPPGLYKPIGLGWERKWSTSDTSQENTSNEELGVIAELQALEEKAKDGWFYRDPKKMEELRGLLEEREGHKKKMLELVEEIEEVKLDLLGRCIICLETENPQDGDCPRITFRCVIMTNGCCPWSISTLWPLEDT</sequence>
<proteinExistence type="predicted"/>
<evidence type="ECO:0000256" key="4">
    <source>
        <dbReference type="ARBA" id="ARBA00023136"/>
    </source>
</evidence>
<evidence type="ECO:0000256" key="1">
    <source>
        <dbReference type="ARBA" id="ARBA00004141"/>
    </source>
</evidence>
<dbReference type="InterPro" id="IPR017978">
    <property type="entry name" value="GPCR_3_C"/>
</dbReference>
<keyword evidence="3 6" id="KW-1133">Transmembrane helix</keyword>
<gene>
    <name evidence="8" type="ORF">CYMTET_8500</name>
</gene>
<feature type="transmembrane region" description="Helical" evidence="6">
    <location>
        <begin position="65"/>
        <end position="88"/>
    </location>
</feature>
<feature type="domain" description="G-protein coupled receptors family 3 profile" evidence="7">
    <location>
        <begin position="62"/>
        <end position="335"/>
    </location>
</feature>
<feature type="transmembrane region" description="Helical" evidence="6">
    <location>
        <begin position="100"/>
        <end position="120"/>
    </location>
</feature>
<evidence type="ECO:0000313" key="9">
    <source>
        <dbReference type="Proteomes" id="UP001190700"/>
    </source>
</evidence>
<feature type="coiled-coil region" evidence="5">
    <location>
        <begin position="515"/>
        <end position="542"/>
    </location>
</feature>